<keyword evidence="2" id="KW-0378">Hydrolase</keyword>
<evidence type="ECO:0000313" key="3">
    <source>
        <dbReference type="Proteomes" id="UP001218231"/>
    </source>
</evidence>
<evidence type="ECO:0000259" key="1">
    <source>
        <dbReference type="Pfam" id="PF20091"/>
    </source>
</evidence>
<geneLocation type="plasmid" evidence="2 3">
    <name>unnamed1</name>
</geneLocation>
<dbReference type="InterPro" id="IPR045394">
    <property type="entry name" value="Abhydrolase_dom"/>
</dbReference>
<gene>
    <name evidence="2" type="ORF">PQ457_17085</name>
</gene>
<sequence>MDVVSKHLARFFWRWGIALCLAGTMAARAETIPFTLPMPIAIRVPDSGALPLSSALRRGTEYADLKHAGYVEEEYYLSGVAPAISAQGQIVAQTPYVTRFLIRKPSDPKHFNGTVIIEPFSWFGERAAGWILTKDYLLRRGFAFVGYTLNINTPVQDPKFPPPPPGVTDESRSQYGTIVNFDFMRRFDYARYAPLGSYYDPQKFTRGGLPDPFLPQAQGIGAELAMLLKSNRADGPAAGLDVRRIYVNNWAVQAQVWFDYLDQGRHQQWRMPDGRPLIDAYMTGKFSYGEVAGPALRLPSRLPPDVPFVTIYSQSETVHDAMEHIALPPDSDRPMLRYYEVMGTSHLRAADLGTGEIEPWPNQRGKPDDPRCQFIYDEPAEMPFSALLDAMDQWVRNNRPMPRAARVTRKPDGIWRDTRTGNPAGGIRPPWITVPAAEYWTDFETGCGVVYDSKRPYSAARLRKLYGTYTNYARRYAAATRDAVRSGVILPEDAAHLTPVARPEDFERDRPRPLR</sequence>
<organism evidence="2 3">
    <name type="scientific">Novosphingobium humi</name>
    <dbReference type="NCBI Taxonomy" id="2282397"/>
    <lineage>
        <taxon>Bacteria</taxon>
        <taxon>Pseudomonadati</taxon>
        <taxon>Pseudomonadota</taxon>
        <taxon>Alphaproteobacteria</taxon>
        <taxon>Sphingomonadales</taxon>
        <taxon>Sphingomonadaceae</taxon>
        <taxon>Novosphingobium</taxon>
    </lineage>
</organism>
<proteinExistence type="predicted"/>
<dbReference type="RefSeq" id="WP_273620051.1">
    <property type="nucleotide sequence ID" value="NZ_CP117418.1"/>
</dbReference>
<keyword evidence="3" id="KW-1185">Reference proteome</keyword>
<protein>
    <submittedName>
        <fullName evidence="2">Alpha/beta hydrolase domain-containing protein</fullName>
    </submittedName>
</protein>
<evidence type="ECO:0000313" key="2">
    <source>
        <dbReference type="EMBL" id="WCT79780.1"/>
    </source>
</evidence>
<dbReference type="Pfam" id="PF20091">
    <property type="entry name" value="Abhydrolase_10"/>
    <property type="match status" value="1"/>
</dbReference>
<feature type="domain" description="Alpha/beta hydrolase" evidence="1">
    <location>
        <begin position="51"/>
        <end position="497"/>
    </location>
</feature>
<keyword evidence="2" id="KW-0614">Plasmid</keyword>
<reference evidence="2 3" key="1">
    <citation type="submission" date="2023-02" db="EMBL/GenBank/DDBJ databases">
        <title>Genome sequence of Novosphingobium humi KACC 19094.</title>
        <authorList>
            <person name="Kim S."/>
            <person name="Heo J."/>
            <person name="Kwon S.-W."/>
        </authorList>
    </citation>
    <scope>NUCLEOTIDE SEQUENCE [LARGE SCALE GENOMIC DNA]</scope>
    <source>
        <strain evidence="2 3">KACC 19094</strain>
        <plasmid evidence="2 3">unnamed1</plasmid>
    </source>
</reference>
<name>A0ABY7U592_9SPHN</name>
<accession>A0ABY7U592</accession>
<dbReference type="GO" id="GO:0016787">
    <property type="term" value="F:hydrolase activity"/>
    <property type="evidence" value="ECO:0007669"/>
    <property type="project" value="UniProtKB-KW"/>
</dbReference>
<dbReference type="Proteomes" id="UP001218231">
    <property type="component" value="Plasmid unnamed1"/>
</dbReference>
<dbReference type="EMBL" id="CP117418">
    <property type="protein sequence ID" value="WCT79780.1"/>
    <property type="molecule type" value="Genomic_DNA"/>
</dbReference>